<accession>A0A3A4MX62</accession>
<gene>
    <name evidence="1" type="ORF">C4520_21370</name>
</gene>
<evidence type="ECO:0000313" key="2">
    <source>
        <dbReference type="Proteomes" id="UP000265882"/>
    </source>
</evidence>
<organism evidence="1 2">
    <name type="scientific">Abyssobacteria bacterium (strain SURF_5)</name>
    <dbReference type="NCBI Taxonomy" id="2093360"/>
    <lineage>
        <taxon>Bacteria</taxon>
        <taxon>Pseudomonadati</taxon>
        <taxon>Candidatus Hydrogenedentota</taxon>
        <taxon>Candidatus Abyssobacteria</taxon>
    </lineage>
</organism>
<dbReference type="AlphaFoldDB" id="A0A3A4MX62"/>
<evidence type="ECO:0000313" key="1">
    <source>
        <dbReference type="EMBL" id="RJP14558.1"/>
    </source>
</evidence>
<proteinExistence type="predicted"/>
<reference evidence="1 2" key="1">
    <citation type="journal article" date="2017" name="ISME J.">
        <title>Energy and carbon metabolisms in a deep terrestrial subsurface fluid microbial community.</title>
        <authorList>
            <person name="Momper L."/>
            <person name="Jungbluth S.P."/>
            <person name="Lee M.D."/>
            <person name="Amend J.P."/>
        </authorList>
    </citation>
    <scope>NUCLEOTIDE SEQUENCE [LARGE SCALE GENOMIC DNA]</scope>
    <source>
        <strain evidence="1">SURF_5</strain>
    </source>
</reference>
<sequence>MKITNEMVESFLRSLECRYEREKMSLAGVENVEIRLFNHTTGEQAARLEFINSILTKIDYWDQEKKTIETIKWD</sequence>
<dbReference type="Proteomes" id="UP000265882">
    <property type="component" value="Unassembled WGS sequence"/>
</dbReference>
<comment type="caution">
    <text evidence="1">The sequence shown here is derived from an EMBL/GenBank/DDBJ whole genome shotgun (WGS) entry which is preliminary data.</text>
</comment>
<dbReference type="EMBL" id="QZKU01000143">
    <property type="protein sequence ID" value="RJP14558.1"/>
    <property type="molecule type" value="Genomic_DNA"/>
</dbReference>
<protein>
    <submittedName>
        <fullName evidence="1">Uncharacterized protein</fullName>
    </submittedName>
</protein>
<name>A0A3A4MX62_ABYX5</name>